<comment type="caution">
    <text evidence="2">The sequence shown here is derived from an EMBL/GenBank/DDBJ whole genome shotgun (WGS) entry which is preliminary data.</text>
</comment>
<keyword evidence="1" id="KW-0472">Membrane</keyword>
<evidence type="ECO:0000313" key="3">
    <source>
        <dbReference type="EMBL" id="CAF1446101.1"/>
    </source>
</evidence>
<keyword evidence="1" id="KW-0109">Calcium transport</keyword>
<keyword evidence="1" id="KW-0812">Transmembrane</keyword>
<keyword evidence="1" id="KW-0999">Mitochondrion inner membrane</keyword>
<name>A0A814V5A6_9BILA</name>
<dbReference type="Proteomes" id="UP000663854">
    <property type="component" value="Unassembled WGS sequence"/>
</dbReference>
<comment type="function">
    <text evidence="1">Essential regulatory subunit of the mitochondrial calcium uniporter complex (uniplex), a complex that mediates calcium uptake into mitochondria.</text>
</comment>
<evidence type="ECO:0000313" key="5">
    <source>
        <dbReference type="Proteomes" id="UP000663870"/>
    </source>
</evidence>
<keyword evidence="1" id="KW-0406">Ion transport</keyword>
<proteinExistence type="inferred from homology"/>
<keyword evidence="5" id="KW-1185">Reference proteome</keyword>
<dbReference type="EMBL" id="CAJNOH010001160">
    <property type="protein sequence ID" value="CAF1183550.1"/>
    <property type="molecule type" value="Genomic_DNA"/>
</dbReference>
<protein>
    <recommendedName>
        <fullName evidence="1">Essential MCU regulator, mitochondrial</fullName>
    </recommendedName>
    <alternativeName>
        <fullName evidence="1">Single-pass membrane protein with aspartate-rich tail 1, mitochondrial</fullName>
    </alternativeName>
</protein>
<dbReference type="Proteomes" id="UP000663870">
    <property type="component" value="Unassembled WGS sequence"/>
</dbReference>
<comment type="similarity">
    <text evidence="1">Belongs to the SMDT1/EMRE family.</text>
</comment>
<keyword evidence="1" id="KW-0106">Calcium</keyword>
<gene>
    <name evidence="3" type="ORF">JXQ802_LOCUS37305</name>
    <name evidence="2" type="ORF">PYM288_LOCUS23940</name>
</gene>
<accession>A0A814V5A6</accession>
<dbReference type="GO" id="GO:0051560">
    <property type="term" value="P:mitochondrial calcium ion homeostasis"/>
    <property type="evidence" value="ECO:0007669"/>
    <property type="project" value="UniProtKB-UniRule"/>
</dbReference>
<dbReference type="AlphaFoldDB" id="A0A814V5A6"/>
<feature type="transmembrane region" description="Helical" evidence="1">
    <location>
        <begin position="80"/>
        <end position="100"/>
    </location>
</feature>
<keyword evidence="1" id="KW-1133">Transmembrane helix</keyword>
<reference evidence="2" key="1">
    <citation type="submission" date="2021-02" db="EMBL/GenBank/DDBJ databases">
        <authorList>
            <person name="Nowell W R."/>
        </authorList>
    </citation>
    <scope>NUCLEOTIDE SEQUENCE</scope>
</reference>
<organism evidence="2 4">
    <name type="scientific">Rotaria sordida</name>
    <dbReference type="NCBI Taxonomy" id="392033"/>
    <lineage>
        <taxon>Eukaryota</taxon>
        <taxon>Metazoa</taxon>
        <taxon>Spiralia</taxon>
        <taxon>Gnathifera</taxon>
        <taxon>Rotifera</taxon>
        <taxon>Eurotatoria</taxon>
        <taxon>Bdelloidea</taxon>
        <taxon>Philodinida</taxon>
        <taxon>Philodinidae</taxon>
        <taxon>Rotaria</taxon>
    </lineage>
</organism>
<evidence type="ECO:0000313" key="4">
    <source>
        <dbReference type="Proteomes" id="UP000663854"/>
    </source>
</evidence>
<dbReference type="InterPro" id="IPR018782">
    <property type="entry name" value="MCU_reg"/>
</dbReference>
<keyword evidence="1" id="KW-0496">Mitochondrion</keyword>
<evidence type="ECO:0000313" key="2">
    <source>
        <dbReference type="EMBL" id="CAF1183550.1"/>
    </source>
</evidence>
<evidence type="ECO:0000256" key="1">
    <source>
        <dbReference type="RuleBase" id="RU369077"/>
    </source>
</evidence>
<comment type="subunit">
    <text evidence="1">Component of the uniplex complex. Interacts (via the transmembrane region) with MCU (via the first transmembrane region); the interaction is direct.</text>
</comment>
<sequence>MFLFVPKVFPIIRRHVAATQQALTARTTARSFLIRFIEDRHRKTQQDDVRLELYMLKDVHTEPDATQSMPKRYLLGITKVLLNAIPFLYIGSLVSIYEALGLKKMNLFVYSDNDDNNDD</sequence>
<dbReference type="GO" id="GO:0036444">
    <property type="term" value="P:calcium import into the mitochondrion"/>
    <property type="evidence" value="ECO:0007669"/>
    <property type="project" value="UniProtKB-UniRule"/>
</dbReference>
<keyword evidence="1" id="KW-0809">Transit peptide</keyword>
<keyword evidence="1" id="KW-0813">Transport</keyword>
<comment type="subcellular location">
    <subcellularLocation>
        <location evidence="1">Mitochondrion inner membrane</location>
        <topology evidence="1">Single-pass membrane protein</topology>
    </subcellularLocation>
</comment>
<dbReference type="GO" id="GO:1990246">
    <property type="term" value="C:uniplex complex"/>
    <property type="evidence" value="ECO:0007669"/>
    <property type="project" value="UniProtKB-UniRule"/>
</dbReference>
<dbReference type="Pfam" id="PF10161">
    <property type="entry name" value="DDDD"/>
    <property type="match status" value="1"/>
</dbReference>
<dbReference type="EMBL" id="CAJNOL010001983">
    <property type="protein sequence ID" value="CAF1446101.1"/>
    <property type="molecule type" value="Genomic_DNA"/>
</dbReference>